<keyword evidence="2" id="KW-0472">Membrane</keyword>
<evidence type="ECO:0000256" key="2">
    <source>
        <dbReference type="SAM" id="Phobius"/>
    </source>
</evidence>
<feature type="region of interest" description="Disordered" evidence="1">
    <location>
        <begin position="1"/>
        <end position="47"/>
    </location>
</feature>
<gene>
    <name evidence="3" type="ORF">HanXRQr2_Chr10g0460141</name>
</gene>
<feature type="region of interest" description="Disordered" evidence="1">
    <location>
        <begin position="59"/>
        <end position="82"/>
    </location>
</feature>
<dbReference type="Gramene" id="mRNA:HanXRQr2_Chr10g0460141">
    <property type="protein sequence ID" value="CDS:HanXRQr2_Chr10g0460141.1"/>
    <property type="gene ID" value="HanXRQr2_Chr10g0460141"/>
</dbReference>
<accession>A0A9K3N5T9</accession>
<evidence type="ECO:0000313" key="3">
    <source>
        <dbReference type="EMBL" id="KAF5788089.1"/>
    </source>
</evidence>
<feature type="compositionally biased region" description="Basic and acidic residues" evidence="1">
    <location>
        <begin position="17"/>
        <end position="37"/>
    </location>
</feature>
<protein>
    <submittedName>
        <fullName evidence="3">Uncharacterized protein</fullName>
    </submittedName>
</protein>
<reference evidence="3" key="2">
    <citation type="submission" date="2020-06" db="EMBL/GenBank/DDBJ databases">
        <title>Helianthus annuus Genome sequencing and assembly Release 2.</title>
        <authorList>
            <person name="Gouzy J."/>
            <person name="Langlade N."/>
            <person name="Munos S."/>
        </authorList>
    </citation>
    <scope>NUCLEOTIDE SEQUENCE</scope>
    <source>
        <tissue evidence="3">Leaves</tissue>
    </source>
</reference>
<comment type="caution">
    <text evidence="3">The sequence shown here is derived from an EMBL/GenBank/DDBJ whole genome shotgun (WGS) entry which is preliminary data.</text>
</comment>
<evidence type="ECO:0000313" key="4">
    <source>
        <dbReference type="Proteomes" id="UP000215914"/>
    </source>
</evidence>
<feature type="compositionally biased region" description="Low complexity" evidence="1">
    <location>
        <begin position="60"/>
        <end position="72"/>
    </location>
</feature>
<keyword evidence="4" id="KW-1185">Reference proteome</keyword>
<sequence length="141" mass="16413">MNDHHHHRLVTATTVRRGGERDDARERKSSGERDHGGANRQRRRLERRWLFPATTPLNHPLLPLEQTPTTPLSGGFSDEAPPPPATQICKKYGWNVNIAHQKQHMSSDKVFPVTHFRHNRWVIFSGVFVRLFIYLFILFIT</sequence>
<dbReference type="EMBL" id="MNCJ02000325">
    <property type="protein sequence ID" value="KAF5788089.1"/>
    <property type="molecule type" value="Genomic_DNA"/>
</dbReference>
<keyword evidence="2" id="KW-0812">Transmembrane</keyword>
<evidence type="ECO:0000256" key="1">
    <source>
        <dbReference type="SAM" id="MobiDB-lite"/>
    </source>
</evidence>
<reference evidence="3" key="1">
    <citation type="journal article" date="2017" name="Nature">
        <title>The sunflower genome provides insights into oil metabolism, flowering and Asterid evolution.</title>
        <authorList>
            <person name="Badouin H."/>
            <person name="Gouzy J."/>
            <person name="Grassa C.J."/>
            <person name="Murat F."/>
            <person name="Staton S.E."/>
            <person name="Cottret L."/>
            <person name="Lelandais-Briere C."/>
            <person name="Owens G.L."/>
            <person name="Carrere S."/>
            <person name="Mayjonade B."/>
            <person name="Legrand L."/>
            <person name="Gill N."/>
            <person name="Kane N.C."/>
            <person name="Bowers J.E."/>
            <person name="Hubner S."/>
            <person name="Bellec A."/>
            <person name="Berard A."/>
            <person name="Berges H."/>
            <person name="Blanchet N."/>
            <person name="Boniface M.C."/>
            <person name="Brunel D."/>
            <person name="Catrice O."/>
            <person name="Chaidir N."/>
            <person name="Claudel C."/>
            <person name="Donnadieu C."/>
            <person name="Faraut T."/>
            <person name="Fievet G."/>
            <person name="Helmstetter N."/>
            <person name="King M."/>
            <person name="Knapp S.J."/>
            <person name="Lai Z."/>
            <person name="Le Paslier M.C."/>
            <person name="Lippi Y."/>
            <person name="Lorenzon L."/>
            <person name="Mandel J.R."/>
            <person name="Marage G."/>
            <person name="Marchand G."/>
            <person name="Marquand E."/>
            <person name="Bret-Mestries E."/>
            <person name="Morien E."/>
            <person name="Nambeesan S."/>
            <person name="Nguyen T."/>
            <person name="Pegot-Espagnet P."/>
            <person name="Pouilly N."/>
            <person name="Raftis F."/>
            <person name="Sallet E."/>
            <person name="Schiex T."/>
            <person name="Thomas J."/>
            <person name="Vandecasteele C."/>
            <person name="Vares D."/>
            <person name="Vear F."/>
            <person name="Vautrin S."/>
            <person name="Crespi M."/>
            <person name="Mangin B."/>
            <person name="Burke J.M."/>
            <person name="Salse J."/>
            <person name="Munos S."/>
            <person name="Vincourt P."/>
            <person name="Rieseberg L.H."/>
            <person name="Langlade N.B."/>
        </authorList>
    </citation>
    <scope>NUCLEOTIDE SEQUENCE</scope>
    <source>
        <tissue evidence="3">Leaves</tissue>
    </source>
</reference>
<organism evidence="3 4">
    <name type="scientific">Helianthus annuus</name>
    <name type="common">Common sunflower</name>
    <dbReference type="NCBI Taxonomy" id="4232"/>
    <lineage>
        <taxon>Eukaryota</taxon>
        <taxon>Viridiplantae</taxon>
        <taxon>Streptophyta</taxon>
        <taxon>Embryophyta</taxon>
        <taxon>Tracheophyta</taxon>
        <taxon>Spermatophyta</taxon>
        <taxon>Magnoliopsida</taxon>
        <taxon>eudicotyledons</taxon>
        <taxon>Gunneridae</taxon>
        <taxon>Pentapetalae</taxon>
        <taxon>asterids</taxon>
        <taxon>campanulids</taxon>
        <taxon>Asterales</taxon>
        <taxon>Asteraceae</taxon>
        <taxon>Asteroideae</taxon>
        <taxon>Heliantheae alliance</taxon>
        <taxon>Heliantheae</taxon>
        <taxon>Helianthus</taxon>
    </lineage>
</organism>
<proteinExistence type="predicted"/>
<keyword evidence="2" id="KW-1133">Transmembrane helix</keyword>
<feature type="transmembrane region" description="Helical" evidence="2">
    <location>
        <begin position="121"/>
        <end position="140"/>
    </location>
</feature>
<dbReference type="Proteomes" id="UP000215914">
    <property type="component" value="Unassembled WGS sequence"/>
</dbReference>
<name>A0A9K3N5T9_HELAN</name>
<dbReference type="AlphaFoldDB" id="A0A9K3N5T9"/>